<comment type="similarity">
    <text evidence="1 2">Belongs to the Rab GDI family.</text>
</comment>
<dbReference type="SUPFAM" id="SSF54373">
    <property type="entry name" value="FAD-linked reductases, C-terminal domain"/>
    <property type="match status" value="1"/>
</dbReference>
<dbReference type="InterPro" id="IPR017230">
    <property type="entry name" value="Mrs6"/>
</dbReference>
<evidence type="ECO:0000313" key="4">
    <source>
        <dbReference type="Proteomes" id="UP001642501"/>
    </source>
</evidence>
<evidence type="ECO:0000313" key="3">
    <source>
        <dbReference type="EMBL" id="CAK7274994.1"/>
    </source>
</evidence>
<keyword evidence="4" id="KW-1185">Reference proteome</keyword>
<dbReference type="Gene3D" id="3.50.50.60">
    <property type="entry name" value="FAD/NAD(P)-binding domain"/>
    <property type="match status" value="1"/>
</dbReference>
<proteinExistence type="inferred from homology"/>
<dbReference type="InterPro" id="IPR018203">
    <property type="entry name" value="GDP_dissociation_inhibitor"/>
</dbReference>
<accession>A0ABP0E4F1</accession>
<organism evidence="3 4">
    <name type="scientific">Sporothrix epigloea</name>
    <dbReference type="NCBI Taxonomy" id="1892477"/>
    <lineage>
        <taxon>Eukaryota</taxon>
        <taxon>Fungi</taxon>
        <taxon>Dikarya</taxon>
        <taxon>Ascomycota</taxon>
        <taxon>Pezizomycotina</taxon>
        <taxon>Sordariomycetes</taxon>
        <taxon>Sordariomycetidae</taxon>
        <taxon>Ophiostomatales</taxon>
        <taxon>Ophiostomataceae</taxon>
        <taxon>Sporothrix</taxon>
    </lineage>
</organism>
<dbReference type="PANTHER" id="PTHR11787:SF4">
    <property type="entry name" value="CHM, RAB ESCORT PROTEIN 1"/>
    <property type="match status" value="1"/>
</dbReference>
<evidence type="ECO:0000256" key="2">
    <source>
        <dbReference type="PIRNR" id="PIRNR037514"/>
    </source>
</evidence>
<name>A0ABP0E4F1_9PEZI</name>
<dbReference type="Proteomes" id="UP001642501">
    <property type="component" value="Unassembled WGS sequence"/>
</dbReference>
<dbReference type="PIRSF" id="PIRSF037514">
    <property type="entry name" value="Rab_ger_ger_transf_A_fun"/>
    <property type="match status" value="1"/>
</dbReference>
<sequence length="543" mass="57882">MDSLSETLWDVVICGTGALSRSDKKILHIDPNPYYGGPEAALSLGEADAWANARPEALAIHFPPATDSGAVKLGRPSSYSIVLVPQFLHARSTLVDLLVSSRAFRQLEFLAVSSFFVLQVSSSTSQTSIVRIPATREDVFADTAMQVRAKRQLMKFLKFVLAYGEEEKEGHANGVENTSNESIWKAHASEPLGTFLQSSFGLDDRLRDNVLALTLSLDGASVSVAEGLARLHRHITSMGLFGPGFAAVHPKWGGCGEIVQVACRAAAVGGGTYMLGSGISSMKTVVAEEGNDTVSRGELLELSLMRDLTIRTKLLVRGSEEITQASSEATATLPPEDDSSERISRLIAVVGAPLPFLFVPTVEGAPIAGGAVIALPAGRPVLAGDSFLAEHPVFAIAHSSDTGECPAGQSVIHLTTIHTNKSKVILESALQTVLAALARHQSVSTDTDDPSKSPSIPCLYSLYYEQLRGGSEKTAFAEASDKGKHDSLVFRFPPLPVDLIVQDAPLGAVQDAWKRIVGTEADEATYMVFEDREGDAADDAENE</sequence>
<dbReference type="Pfam" id="PF00996">
    <property type="entry name" value="GDI"/>
    <property type="match status" value="1"/>
</dbReference>
<dbReference type="PANTHER" id="PTHR11787">
    <property type="entry name" value="RAB GDP-DISSOCIATION INHIBITOR"/>
    <property type="match status" value="1"/>
</dbReference>
<dbReference type="PRINTS" id="PR00891">
    <property type="entry name" value="RABGDIREP"/>
</dbReference>
<dbReference type="EMBL" id="CAWUOM010000194">
    <property type="protein sequence ID" value="CAK7274994.1"/>
    <property type="molecule type" value="Genomic_DNA"/>
</dbReference>
<comment type="caution">
    <text evidence="3">The sequence shown here is derived from an EMBL/GenBank/DDBJ whole genome shotgun (WGS) entry which is preliminary data.</text>
</comment>
<dbReference type="SUPFAM" id="SSF51905">
    <property type="entry name" value="FAD/NAD(P)-binding domain"/>
    <property type="match status" value="1"/>
</dbReference>
<evidence type="ECO:0000256" key="1">
    <source>
        <dbReference type="ARBA" id="ARBA00005593"/>
    </source>
</evidence>
<gene>
    <name evidence="3" type="primary">MRS6</name>
    <name evidence="3" type="ORF">SEPCBS57363_006450</name>
</gene>
<dbReference type="Gene3D" id="3.30.519.10">
    <property type="entry name" value="Guanine Nucleotide Dissociation Inhibitor, domain 2"/>
    <property type="match status" value="1"/>
</dbReference>
<protein>
    <recommendedName>
        <fullName evidence="2">Rab proteins geranylgeranyltransferase</fullName>
    </recommendedName>
</protein>
<dbReference type="Gene3D" id="1.10.405.10">
    <property type="entry name" value="Guanine Nucleotide Dissociation Inhibitor, domain 1"/>
    <property type="match status" value="1"/>
</dbReference>
<reference evidence="3 4" key="1">
    <citation type="submission" date="2024-01" db="EMBL/GenBank/DDBJ databases">
        <authorList>
            <person name="Allen C."/>
            <person name="Tagirdzhanova G."/>
        </authorList>
    </citation>
    <scope>NUCLEOTIDE SEQUENCE [LARGE SCALE GENOMIC DNA]</scope>
    <source>
        <strain evidence="3 4">CBS 573.63</strain>
    </source>
</reference>
<dbReference type="InterPro" id="IPR036188">
    <property type="entry name" value="FAD/NAD-bd_sf"/>
</dbReference>